<reference evidence="2 3" key="1">
    <citation type="journal article" date="2006" name="Nature">
        <title>Global trends of whole-genome duplications revealed by the ciliate Paramecium tetraurelia.</title>
        <authorList>
            <consortium name="Genoscope"/>
            <person name="Aury J.-M."/>
            <person name="Jaillon O."/>
            <person name="Duret L."/>
            <person name="Noel B."/>
            <person name="Jubin C."/>
            <person name="Porcel B.M."/>
            <person name="Segurens B."/>
            <person name="Daubin V."/>
            <person name="Anthouard V."/>
            <person name="Aiach N."/>
            <person name="Arnaiz O."/>
            <person name="Billaut A."/>
            <person name="Beisson J."/>
            <person name="Blanc I."/>
            <person name="Bouhouche K."/>
            <person name="Camara F."/>
            <person name="Duharcourt S."/>
            <person name="Guigo R."/>
            <person name="Gogendeau D."/>
            <person name="Katinka M."/>
            <person name="Keller A.-M."/>
            <person name="Kissmehl R."/>
            <person name="Klotz C."/>
            <person name="Koll F."/>
            <person name="Le Moue A."/>
            <person name="Lepere C."/>
            <person name="Malinsky S."/>
            <person name="Nowacki M."/>
            <person name="Nowak J.K."/>
            <person name="Plattner H."/>
            <person name="Poulain J."/>
            <person name="Ruiz F."/>
            <person name="Serrano V."/>
            <person name="Zagulski M."/>
            <person name="Dessen P."/>
            <person name="Betermier M."/>
            <person name="Weissenbach J."/>
            <person name="Scarpelli C."/>
            <person name="Schachter V."/>
            <person name="Sperling L."/>
            <person name="Meyer E."/>
            <person name="Cohen J."/>
            <person name="Wincker P."/>
        </authorList>
    </citation>
    <scope>NUCLEOTIDE SEQUENCE [LARGE SCALE GENOMIC DNA]</scope>
    <source>
        <strain evidence="2 3">Stock d4-2</strain>
    </source>
</reference>
<accession>A0BEV1</accession>
<dbReference type="PANTHER" id="PTHR19920">
    <property type="entry name" value="WD40 PROTEIN CIAO1"/>
    <property type="match status" value="1"/>
</dbReference>
<dbReference type="OMA" id="PYCYAIA"/>
<dbReference type="InParanoid" id="A0BEV1"/>
<keyword evidence="3" id="KW-1185">Reference proteome</keyword>
<dbReference type="STRING" id="5888.A0BEV1"/>
<dbReference type="GeneID" id="5010250"/>
<dbReference type="HOGENOM" id="CLU_019203_1_1_1"/>
<dbReference type="SMART" id="SM00320">
    <property type="entry name" value="WD40"/>
    <property type="match status" value="4"/>
</dbReference>
<evidence type="ECO:0000313" key="3">
    <source>
        <dbReference type="Proteomes" id="UP000000600"/>
    </source>
</evidence>
<dbReference type="eggNOG" id="KOG0284">
    <property type="taxonomic scope" value="Eukaryota"/>
</dbReference>
<dbReference type="OrthoDB" id="300748at2759"/>
<dbReference type="InterPro" id="IPR036322">
    <property type="entry name" value="WD40_repeat_dom_sf"/>
</dbReference>
<dbReference type="GO" id="GO:0016226">
    <property type="term" value="P:iron-sulfur cluster assembly"/>
    <property type="evidence" value="ECO:0000318"/>
    <property type="project" value="GO_Central"/>
</dbReference>
<dbReference type="InterPro" id="IPR001680">
    <property type="entry name" value="WD40_rpt"/>
</dbReference>
<evidence type="ECO:0000313" key="2">
    <source>
        <dbReference type="EMBL" id="CAK57068.1"/>
    </source>
</evidence>
<dbReference type="PANTHER" id="PTHR19920:SF0">
    <property type="entry name" value="CYTOSOLIC IRON-SULFUR PROTEIN ASSEMBLY PROTEIN CIAO1-RELATED"/>
    <property type="match status" value="1"/>
</dbReference>
<dbReference type="GO" id="GO:0097361">
    <property type="term" value="C:cytosolic [4Fe-4S] assembly targeting complex"/>
    <property type="evidence" value="ECO:0000318"/>
    <property type="project" value="GO_Central"/>
</dbReference>
<dbReference type="PROSITE" id="PS50082">
    <property type="entry name" value="WD_REPEATS_2"/>
    <property type="match status" value="1"/>
</dbReference>
<name>A0BEV1_PARTE</name>
<dbReference type="InterPro" id="IPR015943">
    <property type="entry name" value="WD40/YVTN_repeat-like_dom_sf"/>
</dbReference>
<dbReference type="RefSeq" id="XP_001424466.1">
    <property type="nucleotide sequence ID" value="XM_001424429.1"/>
</dbReference>
<protein>
    <submittedName>
        <fullName evidence="2">Uncharacterized protein</fullName>
    </submittedName>
</protein>
<dbReference type="KEGG" id="ptm:GSPATT00028101001"/>
<organism evidence="2 3">
    <name type="scientific">Paramecium tetraurelia</name>
    <dbReference type="NCBI Taxonomy" id="5888"/>
    <lineage>
        <taxon>Eukaryota</taxon>
        <taxon>Sar</taxon>
        <taxon>Alveolata</taxon>
        <taxon>Ciliophora</taxon>
        <taxon>Intramacronucleata</taxon>
        <taxon>Oligohymenophorea</taxon>
        <taxon>Peniculida</taxon>
        <taxon>Parameciidae</taxon>
        <taxon>Paramecium</taxon>
    </lineage>
</organism>
<dbReference type="Proteomes" id="UP000000600">
    <property type="component" value="Unassembled WGS sequence"/>
</dbReference>
<dbReference type="EMBL" id="CT867989">
    <property type="protein sequence ID" value="CAK57068.1"/>
    <property type="molecule type" value="Genomic_DNA"/>
</dbReference>
<dbReference type="PROSITE" id="PS50294">
    <property type="entry name" value="WD_REPEATS_REGION"/>
    <property type="match status" value="1"/>
</dbReference>
<sequence length="567" mass="66142">MFSPQIIENLNDYQCSQNHNRPIKSACIQPNYPQNKRFFCEECLKEITIEVHPLGQIRQKIEDDLKTSIQQCEIQISPFLNMLRQLEQNICSLKEYILQEINSLINITSESISKIETLIKKQFSYSFIDTLEKLSKQTPIYFQPQQLIHNIKAFNNTWISQLDERLGKFLQFEQSKKAVEILNNIKHQQSFTNTFVSQQDNLFFYSHNASQEIQKNIKIGQNVFSIKHPYCYAIAINKENNIIVTSSNKNLSIFQIGQGSIKLEQLCENKYSKFIVTLTFFKSATANNTFISGSQDSNIVIWIQNRTIQSQFSWEPKLLLQGHASCINCLIVNSFDSIIISGSDDTKIKFWSPEQSSNKWYCQQTIREHSNSVFGLSINSQGNQLISCGRDMLILVMQNQNNQNWQIKQKIQTQNYGYRLTFINENIFTFQPHLKNKSEIEIFQIDPNTKNYIKLRNLQLQGTKMTCYYYFPQVYIPQLSMLITKNGHYVNFIKFQFTSQHQFQDCKLEAALDFGVLSYGEIFGTTSEDGEYLITWDLLSQCIQIKNSIEVSQTYNDVFRTYSYVSI</sequence>
<dbReference type="Pfam" id="PF00400">
    <property type="entry name" value="WD40"/>
    <property type="match status" value="2"/>
</dbReference>
<dbReference type="Gene3D" id="2.130.10.10">
    <property type="entry name" value="YVTN repeat-like/Quinoprotein amine dehydrogenase"/>
    <property type="match status" value="1"/>
</dbReference>
<keyword evidence="1" id="KW-0853">WD repeat</keyword>
<evidence type="ECO:0000256" key="1">
    <source>
        <dbReference type="PROSITE-ProRule" id="PRU00221"/>
    </source>
</evidence>
<feature type="repeat" description="WD" evidence="1">
    <location>
        <begin position="320"/>
        <end position="352"/>
    </location>
</feature>
<dbReference type="AlphaFoldDB" id="A0BEV1"/>
<proteinExistence type="predicted"/>
<gene>
    <name evidence="2" type="ORF">GSPATT00028101001</name>
</gene>
<dbReference type="SUPFAM" id="SSF50978">
    <property type="entry name" value="WD40 repeat-like"/>
    <property type="match status" value="1"/>
</dbReference>